<gene>
    <name evidence="1" type="ORF">BN869_000012443_1</name>
</gene>
<organism evidence="1">
    <name type="scientific">Bionectria ochroleuca</name>
    <name type="common">Gliocladium roseum</name>
    <dbReference type="NCBI Taxonomy" id="29856"/>
    <lineage>
        <taxon>Eukaryota</taxon>
        <taxon>Fungi</taxon>
        <taxon>Dikarya</taxon>
        <taxon>Ascomycota</taxon>
        <taxon>Pezizomycotina</taxon>
        <taxon>Sordariomycetes</taxon>
        <taxon>Hypocreomycetidae</taxon>
        <taxon>Hypocreales</taxon>
        <taxon>Bionectriaceae</taxon>
        <taxon>Clonostachys</taxon>
    </lineage>
</organism>
<accession>A0A0B7KNC2</accession>
<sequence length="1292" mass="144233">MERVRKTYFSPLATSKAQIQEILQELPVGSAHPFSPEHTLLCRTNDGVDEIDISSYPEDFFFNAVDLGEMGEILLRRMAGFRNHLAVFEDFQIMQAPDTTFKIPIVSGQITILAVSERTPTYYDFCFADASCNTCCWTARNTFSGISHSGDILNGQDLLDYVKIDAPSLTEKEICVFISGYQSTKITRFLGTSPALMVADHVDKILYIIPVPLDAATIGDATICCPLVIKRDEESLICSILPKATTDVDMMCSTSRLESPSFLEAIQSAEFTITPPRVTAPKLLGNGTEMPEACSTVENLSNITAKRSALLVTNAVSVPSFINTEETQIIRFGTNLEFKLPNQELSTETQPSSVVLPCIFGSQLQGPVLLATGKVPANIPFGEEAALRNYYGGLDNIIVIVDDRMTDNARNIASSYRLNALFIVQLKPDNEPRNSDEVLSLLDSANINAVTALSGPQSLVLVQILNKYYFYRGIANSSILNTTKLAFGSDVTSIVESAGMEAMTDLRVKRIISLADENTIILPNLNHLVKPQELKDLFAELPIEKLNDMEEDISAAIPQLQVLLNQKELQDLSQLLVSSLSIKVSNAVAPLRDAYIHFFKNEYQASDPESVKKKNELLGDLRRTSKRIQKALEPIISSFANMMSSQTTSKRTHDLKRLVRQAQINSNVEAAKSMTYETLAGYLEEHAMDMGVMLLNIETDSYCRLLRNLDSVAVDASSCCNLDSRVLHLEGFDAGIILEQSQSDHSGPLQSQAGPTHPILAVPYLGQDKGVGSMLAWVCWDEFVNLESPYGVRWMEKCNEAHIAALRIMVRDTLSNAVASREHNLQAGAPEIGHLMGALLMAAMSKLAAMRTTAPVVVKQAEDTVTKLMRGLYGNLLTIAGSGVRPLSMVWQLFGQNPKYDLPTTNADWVWYDTVVDLYPYTGWQREWFYASLERFLDKAILRVVTKGEDVKEIKGNRVTEMIKYCRLRNIELEHCRSIITVFMRMLTEENVDLAAVATRLLANLPHSLERQSKSYTKMIKYLKYLSERGERIANDDLAAANIYNKRSAVFGELKGRVATACRTNDWAELKEACQLLVEKHSQIAALWQVKPQLLLVQNIKPYKELLEAEFGEDITQGEEASNFELTRKVLSDAEINRVPWQVGKEGQFGDKIEPLDEAFVHEMLTGKRLNVLEAIETAEETILAVTKEDLSLQSTEEQFSNYKSSLQASFINTMQKDLSAEDVCNILKIPVRTMKIFIKALNPEFVWEDLSQNFKVVILSLVKNRSSRDGSEPAKRLLNMVRERKQLEIEG</sequence>
<reference evidence="1" key="1">
    <citation type="submission" date="2015-01" db="EMBL/GenBank/DDBJ databases">
        <authorList>
            <person name="Durling Mikael"/>
        </authorList>
    </citation>
    <scope>NUCLEOTIDE SEQUENCE</scope>
</reference>
<protein>
    <submittedName>
        <fullName evidence="1">Uncharacterized protein</fullName>
    </submittedName>
</protein>
<evidence type="ECO:0000313" key="1">
    <source>
        <dbReference type="EMBL" id="CEO56385.1"/>
    </source>
</evidence>
<dbReference type="EMBL" id="CDPU01000066">
    <property type="protein sequence ID" value="CEO56385.1"/>
    <property type="molecule type" value="Genomic_DNA"/>
</dbReference>
<proteinExistence type="predicted"/>
<name>A0A0B7KNC2_BIOOC</name>